<gene>
    <name evidence="2" type="ORF">NDU88_003098</name>
</gene>
<evidence type="ECO:0000256" key="1">
    <source>
        <dbReference type="SAM" id="MobiDB-lite"/>
    </source>
</evidence>
<evidence type="ECO:0000313" key="2">
    <source>
        <dbReference type="EMBL" id="KAJ1136683.1"/>
    </source>
</evidence>
<reference evidence="2" key="1">
    <citation type="journal article" date="2022" name="bioRxiv">
        <title>Sequencing and chromosome-scale assembly of the giantPleurodeles waltlgenome.</title>
        <authorList>
            <person name="Brown T."/>
            <person name="Elewa A."/>
            <person name="Iarovenko S."/>
            <person name="Subramanian E."/>
            <person name="Araus A.J."/>
            <person name="Petzold A."/>
            <person name="Susuki M."/>
            <person name="Suzuki K.-i.T."/>
            <person name="Hayashi T."/>
            <person name="Toyoda A."/>
            <person name="Oliveira C."/>
            <person name="Osipova E."/>
            <person name="Leigh N.D."/>
            <person name="Simon A."/>
            <person name="Yun M.H."/>
        </authorList>
    </citation>
    <scope>NUCLEOTIDE SEQUENCE</scope>
    <source>
        <strain evidence="2">20211129_DDA</strain>
        <tissue evidence="2">Liver</tissue>
    </source>
</reference>
<accession>A0AAV7QDV9</accession>
<protein>
    <submittedName>
        <fullName evidence="2">Uncharacterized protein</fullName>
    </submittedName>
</protein>
<organism evidence="2 3">
    <name type="scientific">Pleurodeles waltl</name>
    <name type="common">Iberian ribbed newt</name>
    <dbReference type="NCBI Taxonomy" id="8319"/>
    <lineage>
        <taxon>Eukaryota</taxon>
        <taxon>Metazoa</taxon>
        <taxon>Chordata</taxon>
        <taxon>Craniata</taxon>
        <taxon>Vertebrata</taxon>
        <taxon>Euteleostomi</taxon>
        <taxon>Amphibia</taxon>
        <taxon>Batrachia</taxon>
        <taxon>Caudata</taxon>
        <taxon>Salamandroidea</taxon>
        <taxon>Salamandridae</taxon>
        <taxon>Pleurodelinae</taxon>
        <taxon>Pleurodeles</taxon>
    </lineage>
</organism>
<dbReference type="AlphaFoldDB" id="A0AAV7QDV9"/>
<name>A0AAV7QDV9_PLEWA</name>
<dbReference type="EMBL" id="JANPWB010000010">
    <property type="protein sequence ID" value="KAJ1136683.1"/>
    <property type="molecule type" value="Genomic_DNA"/>
</dbReference>
<dbReference type="Proteomes" id="UP001066276">
    <property type="component" value="Chromosome 6"/>
</dbReference>
<feature type="region of interest" description="Disordered" evidence="1">
    <location>
        <begin position="1"/>
        <end position="41"/>
    </location>
</feature>
<evidence type="ECO:0000313" key="3">
    <source>
        <dbReference type="Proteomes" id="UP001066276"/>
    </source>
</evidence>
<keyword evidence="3" id="KW-1185">Reference proteome</keyword>
<comment type="caution">
    <text evidence="2">The sequence shown here is derived from an EMBL/GenBank/DDBJ whole genome shotgun (WGS) entry which is preliminary data.</text>
</comment>
<proteinExistence type="predicted"/>
<sequence length="162" mass="18124">MYVGLRRVQQTANGTPVPERGERGERVPNPQERAPNQSANGKAGWVSKFTICAGQLPFFIETFNMTLKVTSYQSFLPHWNHSCSPGTAYWRGDHESDPGGEQAKRRLSRMCEEWTTDAAKEQQVRQRAGAGDGACHSHTAEKKERCFDCMKQKHQEVLGASG</sequence>